<proteinExistence type="predicted"/>
<dbReference type="PROSITE" id="PS50893">
    <property type="entry name" value="ABC_TRANSPORTER_2"/>
    <property type="match status" value="1"/>
</dbReference>
<dbReference type="Gene3D" id="3.40.50.300">
    <property type="entry name" value="P-loop containing nucleotide triphosphate hydrolases"/>
    <property type="match status" value="1"/>
</dbReference>
<reference evidence="4 5" key="4">
    <citation type="journal article" date="2020" name="PLoS ONE">
        <title>Taxonomic classification of strain PO100/5 shows a broader geographic distribution and genetic markers of the recently described Corynebacterium silvaticum.</title>
        <authorList>
            <person name="Viana M.V.C."/>
            <person name="Profeta R."/>
            <person name="da Silva A.L."/>
            <person name="Hurtado R."/>
            <person name="Cerqueira J.C."/>
            <person name="Ribeiro B.F.S."/>
            <person name="Almeida M.O."/>
            <person name="Morais-Rodrigues F."/>
            <person name="Soares S.C."/>
            <person name="Oliveira M."/>
            <person name="Tavares L."/>
            <person name="Figueiredo H."/>
            <person name="Wattam A.R."/>
            <person name="Barh D."/>
            <person name="Ghosh P."/>
            <person name="Silva A."/>
            <person name="Azevedo V."/>
        </authorList>
    </citation>
    <scope>NUCLEOTIDE SEQUENCE [LARGE SCALE GENOMIC DNA]</scope>
    <source>
        <strain evidence="4 5">PO100/5</strain>
    </source>
</reference>
<gene>
    <name evidence="4" type="ORF">CBE74_08955</name>
</gene>
<accession>A0A7Y4UPK0</accession>
<reference evidence="4 5" key="1">
    <citation type="journal article" date="2014" name="BMC Vet. Res.">
        <title>First report of Corynebacterium pseudotuberculosis from caseous lymphadenitis lesions in Black Alentejano pig (Sus scrofa domesticus).</title>
        <authorList>
            <person name="Oliveira M."/>
            <person name="Barroco C."/>
            <person name="Mottola C."/>
            <person name="Santos R."/>
            <person name="Lemsaddek A."/>
            <person name="Tavares L."/>
            <person name="Semedo-Lemsaddek T."/>
        </authorList>
    </citation>
    <scope>NUCLEOTIDE SEQUENCE [LARGE SCALE GENOMIC DNA]</scope>
    <source>
        <strain evidence="4 5">PO100/5</strain>
    </source>
</reference>
<dbReference type="InterPro" id="IPR003593">
    <property type="entry name" value="AAA+_ATPase"/>
</dbReference>
<dbReference type="InterPro" id="IPR003439">
    <property type="entry name" value="ABC_transporter-like_ATP-bd"/>
</dbReference>
<dbReference type="SUPFAM" id="SSF52540">
    <property type="entry name" value="P-loop containing nucleoside triphosphate hydrolases"/>
    <property type="match status" value="1"/>
</dbReference>
<dbReference type="GO" id="GO:0055085">
    <property type="term" value="P:transmembrane transport"/>
    <property type="evidence" value="ECO:0007669"/>
    <property type="project" value="UniProtKB-ARBA"/>
</dbReference>
<evidence type="ECO:0000313" key="4">
    <source>
        <dbReference type="EMBL" id="ARU46577.1"/>
    </source>
</evidence>
<reference evidence="4 5" key="3">
    <citation type="journal article" date="2020" name="Int. J. Syst. Evol. Microbiol.">
        <title>Corynebacterium silvaticum sp. nov., a unique group of NTTB corynebacteria in wild boar and roe deer.</title>
        <authorList>
            <person name="Dangel A."/>
            <person name="Berger A."/>
            <person name="Rau J."/>
            <person name="Eisenberg T."/>
            <person name="Kampfer P."/>
            <person name="Margos G."/>
            <person name="Contzen M."/>
            <person name="Busse H.J."/>
            <person name="Konrad R."/>
            <person name="Peters M."/>
            <person name="Sting R."/>
            <person name="Sing A."/>
        </authorList>
    </citation>
    <scope>NUCLEOTIDE SEQUENCE [LARGE SCALE GENOMIC DNA]</scope>
    <source>
        <strain evidence="4 5">PO100/5</strain>
    </source>
</reference>
<evidence type="ECO:0000256" key="1">
    <source>
        <dbReference type="ARBA" id="ARBA00022448"/>
    </source>
</evidence>
<dbReference type="Pfam" id="PF00005">
    <property type="entry name" value="ABC_tran"/>
    <property type="match status" value="1"/>
</dbReference>
<reference evidence="4 5" key="2">
    <citation type="journal article" date="2020" name="Antonie Van Leeuwenhoek">
        <title>Phylogenomic characterisation of a novel corynebacterial species pathogenic to animals.</title>
        <authorList>
            <person name="Moller J."/>
            <person name="Musella L."/>
            <person name="Melnikov V."/>
            <person name="Geissdorfer W."/>
            <person name="Burkovski A."/>
            <person name="Sangal V."/>
        </authorList>
    </citation>
    <scope>NUCLEOTIDE SEQUENCE [LARGE SCALE GENOMIC DNA]</scope>
    <source>
        <strain evidence="4 5">PO100/5</strain>
    </source>
</reference>
<dbReference type="SMART" id="SM00382">
    <property type="entry name" value="AAA"/>
    <property type="match status" value="1"/>
</dbReference>
<dbReference type="AlphaFoldDB" id="A0A7Y4UPK0"/>
<dbReference type="PROSITE" id="PS00211">
    <property type="entry name" value="ABC_TRANSPORTER_1"/>
    <property type="match status" value="1"/>
</dbReference>
<dbReference type="EMBL" id="CP021417">
    <property type="protein sequence ID" value="ARU46577.1"/>
    <property type="molecule type" value="Genomic_DNA"/>
</dbReference>
<dbReference type="GeneID" id="75008368"/>
<keyword evidence="5" id="KW-1185">Reference proteome</keyword>
<evidence type="ECO:0000313" key="5">
    <source>
        <dbReference type="Proteomes" id="UP000195652"/>
    </source>
</evidence>
<dbReference type="GO" id="GO:0005524">
    <property type="term" value="F:ATP binding"/>
    <property type="evidence" value="ECO:0007669"/>
    <property type="project" value="UniProtKB-KW"/>
</dbReference>
<dbReference type="PANTHER" id="PTHR43776">
    <property type="entry name" value="TRANSPORT ATP-BINDING PROTEIN"/>
    <property type="match status" value="1"/>
</dbReference>
<keyword evidence="2" id="KW-0547">Nucleotide-binding</keyword>
<sequence length="235" mass="24769">MTRRVLVKFCEATVAGRVEKLSFEVNAGAKLGVIGPSGAGKTTLISLITKMIAPDSGSVSVDAAVVGYIPQDPGSSLCPRMTVAECIIEPQVIRLRGQEGSAEKLNHLRGEIPGLLQALGLDPAVAQRKPRQLSGGQRQRVAIARALLGSPELVIADEAFSALDGETARLLQALLLESDATVIFVSHNVAALRATCSQLLVMVGGTARYVGPADHIKTTDPEVQVFLRAALELDQ</sequence>
<protein>
    <submittedName>
        <fullName evidence="4">ATP-binding cassette domain-containing protein</fullName>
    </submittedName>
</protein>
<keyword evidence="1" id="KW-0813">Transport</keyword>
<organism evidence="4 5">
    <name type="scientific">Corynebacterium silvaticum</name>
    <dbReference type="NCBI Taxonomy" id="2320431"/>
    <lineage>
        <taxon>Bacteria</taxon>
        <taxon>Bacillati</taxon>
        <taxon>Actinomycetota</taxon>
        <taxon>Actinomycetes</taxon>
        <taxon>Mycobacteriales</taxon>
        <taxon>Corynebacteriaceae</taxon>
        <taxon>Corynebacterium</taxon>
    </lineage>
</organism>
<dbReference type="InterPro" id="IPR017871">
    <property type="entry name" value="ABC_transporter-like_CS"/>
</dbReference>
<evidence type="ECO:0000256" key="3">
    <source>
        <dbReference type="ARBA" id="ARBA00022840"/>
    </source>
</evidence>
<evidence type="ECO:0000256" key="2">
    <source>
        <dbReference type="ARBA" id="ARBA00022741"/>
    </source>
</evidence>
<dbReference type="InterPro" id="IPR050319">
    <property type="entry name" value="ABC_transp_ATP-bind"/>
</dbReference>
<keyword evidence="3 4" id="KW-0067">ATP-binding</keyword>
<dbReference type="GO" id="GO:0016887">
    <property type="term" value="F:ATP hydrolysis activity"/>
    <property type="evidence" value="ECO:0007669"/>
    <property type="project" value="InterPro"/>
</dbReference>
<name>A0A7Y4UPK0_9CORY</name>
<dbReference type="Proteomes" id="UP000195652">
    <property type="component" value="Chromosome"/>
</dbReference>
<dbReference type="InterPro" id="IPR027417">
    <property type="entry name" value="P-loop_NTPase"/>
</dbReference>
<dbReference type="KEGG" id="csil:CBE74_08955"/>
<dbReference type="RefSeq" id="WP_087454377.1">
    <property type="nucleotide sequence ID" value="NZ_CP021417.2"/>
</dbReference>